<keyword evidence="1" id="KW-0472">Membrane</keyword>
<comment type="caution">
    <text evidence="3">The sequence shown here is derived from an EMBL/GenBank/DDBJ whole genome shotgun (WGS) entry which is preliminary data.</text>
</comment>
<dbReference type="PIRSF" id="PIRSF018266">
    <property type="entry name" value="FecR"/>
    <property type="match status" value="1"/>
</dbReference>
<organism evidence="3 4">
    <name type="scientific">Danxiaibacter flavus</name>
    <dbReference type="NCBI Taxonomy" id="3049108"/>
    <lineage>
        <taxon>Bacteria</taxon>
        <taxon>Pseudomonadati</taxon>
        <taxon>Bacteroidota</taxon>
        <taxon>Chitinophagia</taxon>
        <taxon>Chitinophagales</taxon>
        <taxon>Chitinophagaceae</taxon>
        <taxon>Danxiaibacter</taxon>
    </lineage>
</organism>
<dbReference type="Gene3D" id="2.60.120.1440">
    <property type="match status" value="1"/>
</dbReference>
<keyword evidence="1" id="KW-0812">Transmembrane</keyword>
<feature type="domain" description="FecR protein" evidence="2">
    <location>
        <begin position="107"/>
        <end position="198"/>
    </location>
</feature>
<dbReference type="PANTHER" id="PTHR30273">
    <property type="entry name" value="PERIPLASMIC SIGNAL SENSOR AND SIGMA FACTOR ACTIVATOR FECR-RELATED"/>
    <property type="match status" value="1"/>
</dbReference>
<evidence type="ECO:0000313" key="4">
    <source>
        <dbReference type="Proteomes" id="UP001560573"/>
    </source>
</evidence>
<dbReference type="PANTHER" id="PTHR30273:SF2">
    <property type="entry name" value="PROTEIN FECR"/>
    <property type="match status" value="1"/>
</dbReference>
<proteinExistence type="predicted"/>
<sequence>MDNLNSDEYIQSLLNKYAHNECSEDELALLHNWLDAKAAGGDDYKFIDEEDKKKVRDEIFSNTIPATDVPVKRIKWWRYLSVAASLLCVVAGIYYFSSVNKKMIALNTSAGHVSKEILPDGSTIWLNENTQVIYASNFENNRSLEIKEGEVFFEVKKDAAHPFTVITNDVHTVVKGTSFSVKKMIAGDVKVSVVTGKVLVSKQADTLGFILPGQRLRYASANNKVRIDSSLSLEANGWINGEILLQNVSVNEVADWLQNHFSVNVENRKEGYAGEYHLQVDKNITIEKVIDILNLLGAKNNVRFILQNNTVIIQ</sequence>
<dbReference type="RefSeq" id="WP_369332504.1">
    <property type="nucleotide sequence ID" value="NZ_JAULBC010000013.1"/>
</dbReference>
<reference evidence="3 4" key="1">
    <citation type="submission" date="2023-07" db="EMBL/GenBank/DDBJ databases">
        <authorList>
            <person name="Lian W.-H."/>
        </authorList>
    </citation>
    <scope>NUCLEOTIDE SEQUENCE [LARGE SCALE GENOMIC DNA]</scope>
    <source>
        <strain evidence="3 4">SYSU DXS3180</strain>
    </source>
</reference>
<dbReference type="InterPro" id="IPR006860">
    <property type="entry name" value="FecR"/>
</dbReference>
<name>A0ABV3ZMM8_9BACT</name>
<keyword evidence="1" id="KW-1133">Transmembrane helix</keyword>
<evidence type="ECO:0000313" key="3">
    <source>
        <dbReference type="EMBL" id="MEX6691088.1"/>
    </source>
</evidence>
<evidence type="ECO:0000256" key="1">
    <source>
        <dbReference type="SAM" id="Phobius"/>
    </source>
</evidence>
<accession>A0ABV3ZMM8</accession>
<protein>
    <submittedName>
        <fullName evidence="3">FecR domain-containing protein</fullName>
    </submittedName>
</protein>
<dbReference type="EMBL" id="JAULBC010000013">
    <property type="protein sequence ID" value="MEX6691088.1"/>
    <property type="molecule type" value="Genomic_DNA"/>
</dbReference>
<dbReference type="InterPro" id="IPR012373">
    <property type="entry name" value="Ferrdict_sens_TM"/>
</dbReference>
<keyword evidence="4" id="KW-1185">Reference proteome</keyword>
<gene>
    <name evidence="3" type="ORF">QTN47_26500</name>
</gene>
<feature type="transmembrane region" description="Helical" evidence="1">
    <location>
        <begin position="76"/>
        <end position="96"/>
    </location>
</feature>
<dbReference type="Proteomes" id="UP001560573">
    <property type="component" value="Unassembled WGS sequence"/>
</dbReference>
<dbReference type="Pfam" id="PF04773">
    <property type="entry name" value="FecR"/>
    <property type="match status" value="1"/>
</dbReference>
<evidence type="ECO:0000259" key="2">
    <source>
        <dbReference type="Pfam" id="PF04773"/>
    </source>
</evidence>
<dbReference type="Gene3D" id="3.55.50.30">
    <property type="match status" value="1"/>
</dbReference>